<sequence>MQLFDDGILTEAEFKTKKRQVLGI</sequence>
<evidence type="ECO:0000259" key="1">
    <source>
        <dbReference type="Pfam" id="PF09851"/>
    </source>
</evidence>
<reference evidence="3" key="1">
    <citation type="journal article" date="2019" name="Int. J. Syst. Evol. Microbiol.">
        <title>The Global Catalogue of Microorganisms (GCM) 10K type strain sequencing project: providing services to taxonomists for standard genome sequencing and annotation.</title>
        <authorList>
            <consortium name="The Broad Institute Genomics Platform"/>
            <consortium name="The Broad Institute Genome Sequencing Center for Infectious Disease"/>
            <person name="Wu L."/>
            <person name="Ma J."/>
        </authorList>
    </citation>
    <scope>NUCLEOTIDE SEQUENCE [LARGE SCALE GENOMIC DNA]</scope>
    <source>
        <strain evidence="3">CCM 8930</strain>
    </source>
</reference>
<dbReference type="EMBL" id="JBHSSE010000024">
    <property type="protein sequence ID" value="MFC6202611.1"/>
    <property type="molecule type" value="Genomic_DNA"/>
</dbReference>
<dbReference type="InterPro" id="IPR018649">
    <property type="entry name" value="SHOCT"/>
</dbReference>
<name>A0ABW1SMX8_9LACO</name>
<organism evidence="2 3">
    <name type="scientific">Lactiplantibacillus nangangensis</name>
    <dbReference type="NCBI Taxonomy" id="2559917"/>
    <lineage>
        <taxon>Bacteria</taxon>
        <taxon>Bacillati</taxon>
        <taxon>Bacillota</taxon>
        <taxon>Bacilli</taxon>
        <taxon>Lactobacillales</taxon>
        <taxon>Lactobacillaceae</taxon>
        <taxon>Lactiplantibacillus</taxon>
    </lineage>
</organism>
<evidence type="ECO:0000313" key="2">
    <source>
        <dbReference type="EMBL" id="MFC6202611.1"/>
    </source>
</evidence>
<protein>
    <submittedName>
        <fullName evidence="2">SHOCT domain-containing protein</fullName>
    </submittedName>
</protein>
<dbReference type="RefSeq" id="WP_137616674.1">
    <property type="nucleotide sequence ID" value="NZ_BJDI01000010.1"/>
</dbReference>
<proteinExistence type="predicted"/>
<evidence type="ECO:0000313" key="3">
    <source>
        <dbReference type="Proteomes" id="UP001596171"/>
    </source>
</evidence>
<comment type="caution">
    <text evidence="2">The sequence shown here is derived from an EMBL/GenBank/DDBJ whole genome shotgun (WGS) entry which is preliminary data.</text>
</comment>
<feature type="domain" description="SHOCT" evidence="1">
    <location>
        <begin position="2"/>
        <end position="22"/>
    </location>
</feature>
<dbReference type="Proteomes" id="UP001596171">
    <property type="component" value="Unassembled WGS sequence"/>
</dbReference>
<keyword evidence="3" id="KW-1185">Reference proteome</keyword>
<accession>A0ABW1SMX8</accession>
<dbReference type="Pfam" id="PF09851">
    <property type="entry name" value="SHOCT"/>
    <property type="match status" value="1"/>
</dbReference>
<gene>
    <name evidence="2" type="ORF">ACFP1L_12130</name>
</gene>